<evidence type="ECO:0000313" key="4">
    <source>
        <dbReference type="Proteomes" id="UP000264002"/>
    </source>
</evidence>
<gene>
    <name evidence="3" type="ORF">DYP60_07670</name>
</gene>
<comment type="caution">
    <text evidence="3">The sequence shown here is derived from an EMBL/GenBank/DDBJ whole genome shotgun (WGS) entry which is preliminary data.</text>
</comment>
<feature type="transmembrane region" description="Helical" evidence="2">
    <location>
        <begin position="160"/>
        <end position="180"/>
    </location>
</feature>
<feature type="transmembrane region" description="Helical" evidence="2">
    <location>
        <begin position="248"/>
        <end position="269"/>
    </location>
</feature>
<feature type="transmembrane region" description="Helical" evidence="2">
    <location>
        <begin position="220"/>
        <end position="242"/>
    </location>
</feature>
<feature type="transmembrane region" description="Helical" evidence="2">
    <location>
        <begin position="192"/>
        <end position="213"/>
    </location>
</feature>
<dbReference type="OrthoDB" id="3238334at2"/>
<keyword evidence="2" id="KW-0472">Membrane</keyword>
<reference evidence="3 4" key="2">
    <citation type="submission" date="2018-09" db="EMBL/GenBank/DDBJ databases">
        <title>Genome of Sphaerochaeta halotolerans strain 4-11.</title>
        <authorList>
            <person name="Nazina T.N."/>
            <person name="Sokolova D.S."/>
        </authorList>
    </citation>
    <scope>NUCLEOTIDE SEQUENCE [LARGE SCALE GENOMIC DNA]</scope>
    <source>
        <strain evidence="3 4">4-11</strain>
    </source>
</reference>
<feature type="transmembrane region" description="Helical" evidence="2">
    <location>
        <begin position="6"/>
        <end position="26"/>
    </location>
</feature>
<keyword evidence="2" id="KW-0812">Transmembrane</keyword>
<keyword evidence="2" id="KW-1133">Transmembrane helix</keyword>
<dbReference type="PANTHER" id="PTHR36838">
    <property type="entry name" value="AUXIN EFFLUX CARRIER FAMILY PROTEIN"/>
    <property type="match status" value="1"/>
</dbReference>
<evidence type="ECO:0000313" key="3">
    <source>
        <dbReference type="EMBL" id="RFU94727.1"/>
    </source>
</evidence>
<dbReference type="Proteomes" id="UP000264002">
    <property type="component" value="Unassembled WGS sequence"/>
</dbReference>
<proteinExistence type="predicted"/>
<name>A0A372MG11_9SPIR</name>
<dbReference type="RefSeq" id="WP_117330422.1">
    <property type="nucleotide sequence ID" value="NZ_QUWK01000007.1"/>
</dbReference>
<feature type="transmembrane region" description="Helical" evidence="2">
    <location>
        <begin position="38"/>
        <end position="55"/>
    </location>
</feature>
<feature type="transmembrane region" description="Helical" evidence="2">
    <location>
        <begin position="281"/>
        <end position="301"/>
    </location>
</feature>
<accession>A0A372MG11</accession>
<keyword evidence="1" id="KW-0813">Transport</keyword>
<dbReference type="PANTHER" id="PTHR36838:SF3">
    <property type="entry name" value="TRANSPORTER AUXIN EFFLUX CARRIER EC FAMILY"/>
    <property type="match status" value="1"/>
</dbReference>
<evidence type="ECO:0000256" key="1">
    <source>
        <dbReference type="ARBA" id="ARBA00022448"/>
    </source>
</evidence>
<protein>
    <submittedName>
        <fullName evidence="3">Permease</fullName>
    </submittedName>
</protein>
<evidence type="ECO:0000256" key="2">
    <source>
        <dbReference type="SAM" id="Phobius"/>
    </source>
</evidence>
<dbReference type="EMBL" id="QUWK01000007">
    <property type="protein sequence ID" value="RFU94727.1"/>
    <property type="molecule type" value="Genomic_DNA"/>
</dbReference>
<organism evidence="3 4">
    <name type="scientific">Sphaerochaeta halotolerans</name>
    <dbReference type="NCBI Taxonomy" id="2293840"/>
    <lineage>
        <taxon>Bacteria</taxon>
        <taxon>Pseudomonadati</taxon>
        <taxon>Spirochaetota</taxon>
        <taxon>Spirochaetia</taxon>
        <taxon>Spirochaetales</taxon>
        <taxon>Sphaerochaetaceae</taxon>
        <taxon>Sphaerochaeta</taxon>
    </lineage>
</organism>
<sequence length="302" mass="33047">MTQALTQVALFLFIIILAQILKRIGLFTEKEGSTLSKISLNITLPAAIVASFNTFTMDYSLLVLIGYGIGANILLASLSYLFMCKKSNSLKAYALLSGSTYNVGNFSFPFIQSLFGAQALVAASLFDLGNALMTTGLTYSLAGSVAQGKRPERTDILKKLFTSVPFITYLVMITLSFAHIKLPLFLQEWMMAIGKANPIIAMLMIGIMLDIHFEKSWIKYSLGLLSIRYGLGILMAWFFIVHTDFNQIIKTTLVFVVFSPSATSSVAFLEKLTDQNKLASFTSSLSVLASIASFTILSLLVA</sequence>
<reference evidence="4" key="1">
    <citation type="submission" date="2018-08" db="EMBL/GenBank/DDBJ databases">
        <authorList>
            <person name="Grouzdev D.S."/>
            <person name="Krutkina M.S."/>
        </authorList>
    </citation>
    <scope>NUCLEOTIDE SEQUENCE [LARGE SCALE GENOMIC DNA]</scope>
    <source>
        <strain evidence="4">4-11</strain>
    </source>
</reference>
<feature type="transmembrane region" description="Helical" evidence="2">
    <location>
        <begin position="61"/>
        <end position="81"/>
    </location>
</feature>
<keyword evidence="4" id="KW-1185">Reference proteome</keyword>
<dbReference type="AlphaFoldDB" id="A0A372MG11"/>